<evidence type="ECO:0000313" key="2">
    <source>
        <dbReference type="RefSeq" id="XP_022319981.1"/>
    </source>
</evidence>
<evidence type="ECO:0000313" key="1">
    <source>
        <dbReference type="Proteomes" id="UP000694844"/>
    </source>
</evidence>
<dbReference type="RefSeq" id="XP_022319981.1">
    <property type="nucleotide sequence ID" value="XM_022464273.1"/>
</dbReference>
<organism evidence="1 3">
    <name type="scientific">Crassostrea virginica</name>
    <name type="common">Eastern oyster</name>
    <dbReference type="NCBI Taxonomy" id="6565"/>
    <lineage>
        <taxon>Eukaryota</taxon>
        <taxon>Metazoa</taxon>
        <taxon>Spiralia</taxon>
        <taxon>Lophotrochozoa</taxon>
        <taxon>Mollusca</taxon>
        <taxon>Bivalvia</taxon>
        <taxon>Autobranchia</taxon>
        <taxon>Pteriomorphia</taxon>
        <taxon>Ostreida</taxon>
        <taxon>Ostreoidea</taxon>
        <taxon>Ostreidae</taxon>
        <taxon>Crassostrea</taxon>
    </lineage>
</organism>
<dbReference type="GeneID" id="111122500"/>
<dbReference type="PANTHER" id="PTHR24104">
    <property type="entry name" value="E3 UBIQUITIN-PROTEIN LIGASE NHLRC1-RELATED"/>
    <property type="match status" value="1"/>
</dbReference>
<sequence length="406" mass="46116">MKQLHGKLLLGHTTKYEVLIKKEKFESNLTDVQNRMISKCQNLHELIDQVLQKNTVELKEFQRKENDKFQENLKAIDTFISDLMEHLNEMSKNLPAQKLIHLKLGSLSQDFMEFSNTENPDFDENETTCTLQEVNDLFGKLKLPQISTRWESGIEIDKMVDDEGVTEKPQVLLATSFNVPSNVTHVSAVSAERAWVSDFYGDLYLIDDTGTEIHRLKTLSSGSGCHTMTKEGDLLYISPDKEIRKVSKDFEIKGLKNFKTHALMACCIYSSHFNEDILVGFRSKNSSKAGAVSRYSDSLEESFTFMDEALYEYPQYITENINHDVIVSDPTKGVLVVTDAGGKHRFNYQGRSEDSEFEPNGICTDSQAHILVADLITSSVQVLDKDGQFLFSLLTTVTLRWTSHLL</sequence>
<proteinExistence type="predicted"/>
<dbReference type="InterPro" id="IPR011042">
    <property type="entry name" value="6-blade_b-propeller_TolB-like"/>
</dbReference>
<dbReference type="GO" id="GO:0000209">
    <property type="term" value="P:protein polyubiquitination"/>
    <property type="evidence" value="ECO:0007669"/>
    <property type="project" value="TreeGrafter"/>
</dbReference>
<dbReference type="SUPFAM" id="SSF63829">
    <property type="entry name" value="Calcium-dependent phosphotriesterase"/>
    <property type="match status" value="1"/>
</dbReference>
<dbReference type="GO" id="GO:0061630">
    <property type="term" value="F:ubiquitin protein ligase activity"/>
    <property type="evidence" value="ECO:0007669"/>
    <property type="project" value="TreeGrafter"/>
</dbReference>
<dbReference type="GO" id="GO:0008270">
    <property type="term" value="F:zinc ion binding"/>
    <property type="evidence" value="ECO:0007669"/>
    <property type="project" value="UniProtKB-KW"/>
</dbReference>
<name>A0A8B8CVT5_CRAVI</name>
<accession>A0A8B8CVT5</accession>
<gene>
    <name evidence="2 3" type="primary">LOC111122500</name>
</gene>
<dbReference type="PANTHER" id="PTHR24104:SF25">
    <property type="entry name" value="PROTEIN LIN-41"/>
    <property type="match status" value="1"/>
</dbReference>
<protein>
    <submittedName>
        <fullName evidence="2 3">Uncharacterized protein LOC111122500</fullName>
    </submittedName>
</protein>
<dbReference type="KEGG" id="cvn:111122500"/>
<evidence type="ECO:0000313" key="3">
    <source>
        <dbReference type="RefSeq" id="XP_022319982.1"/>
    </source>
</evidence>
<dbReference type="RefSeq" id="XP_022319982.1">
    <property type="nucleotide sequence ID" value="XM_022464274.1"/>
</dbReference>
<dbReference type="AlphaFoldDB" id="A0A8B8CVT5"/>
<dbReference type="GO" id="GO:0043161">
    <property type="term" value="P:proteasome-mediated ubiquitin-dependent protein catabolic process"/>
    <property type="evidence" value="ECO:0007669"/>
    <property type="project" value="TreeGrafter"/>
</dbReference>
<dbReference type="Gene3D" id="2.120.10.30">
    <property type="entry name" value="TolB, C-terminal domain"/>
    <property type="match status" value="1"/>
</dbReference>
<dbReference type="OrthoDB" id="6219054at2759"/>
<keyword evidence="1" id="KW-1185">Reference proteome</keyword>
<dbReference type="Proteomes" id="UP000694844">
    <property type="component" value="Chromosome 3"/>
</dbReference>
<reference evidence="2 3" key="1">
    <citation type="submission" date="2025-04" db="UniProtKB">
        <authorList>
            <consortium name="RefSeq"/>
        </authorList>
    </citation>
    <scope>IDENTIFICATION</scope>
    <source>
        <tissue evidence="2 3">Whole sample</tissue>
    </source>
</reference>
<dbReference type="InterPro" id="IPR050952">
    <property type="entry name" value="TRIM-NHL_E3_ligases"/>
</dbReference>